<name>A0A4Y9Y3C8_9APHY</name>
<dbReference type="Proteomes" id="UP000298390">
    <property type="component" value="Unassembled WGS sequence"/>
</dbReference>
<gene>
    <name evidence="1" type="ORF">EVJ58_g8326</name>
</gene>
<proteinExistence type="predicted"/>
<comment type="caution">
    <text evidence="1">The sequence shown here is derived from an EMBL/GenBank/DDBJ whole genome shotgun (WGS) entry which is preliminary data.</text>
</comment>
<dbReference type="AlphaFoldDB" id="A0A4Y9Y3C8"/>
<protein>
    <submittedName>
        <fullName evidence="1">Uncharacterized protein</fullName>
    </submittedName>
</protein>
<evidence type="ECO:0000313" key="2">
    <source>
        <dbReference type="Proteomes" id="UP000298390"/>
    </source>
</evidence>
<evidence type="ECO:0000313" key="1">
    <source>
        <dbReference type="EMBL" id="TFY55309.1"/>
    </source>
</evidence>
<reference evidence="1 2" key="1">
    <citation type="submission" date="2019-01" db="EMBL/GenBank/DDBJ databases">
        <title>Genome sequencing of the rare red list fungi Fomitopsis rosea.</title>
        <authorList>
            <person name="Buettner E."/>
            <person name="Kellner H."/>
        </authorList>
    </citation>
    <scope>NUCLEOTIDE SEQUENCE [LARGE SCALE GENOMIC DNA]</scope>
    <source>
        <strain evidence="1 2">DSM 105464</strain>
    </source>
</reference>
<accession>A0A4Y9Y3C8</accession>
<organism evidence="1 2">
    <name type="scientific">Rhodofomes roseus</name>
    <dbReference type="NCBI Taxonomy" id="34475"/>
    <lineage>
        <taxon>Eukaryota</taxon>
        <taxon>Fungi</taxon>
        <taxon>Dikarya</taxon>
        <taxon>Basidiomycota</taxon>
        <taxon>Agaricomycotina</taxon>
        <taxon>Agaricomycetes</taxon>
        <taxon>Polyporales</taxon>
        <taxon>Rhodofomes</taxon>
    </lineage>
</organism>
<dbReference type="EMBL" id="SEKV01000603">
    <property type="protein sequence ID" value="TFY55309.1"/>
    <property type="molecule type" value="Genomic_DNA"/>
</dbReference>
<sequence length="50" mass="5449">MRPSDPRGHARPDYVDESHWEMPLVAGRGASVGVVYNAIASHGFARELAD</sequence>